<evidence type="ECO:0000256" key="2">
    <source>
        <dbReference type="ARBA" id="ARBA00004613"/>
    </source>
</evidence>
<feature type="domain" description="Peptidase M10 serralysin C-terminal" evidence="5">
    <location>
        <begin position="128"/>
        <end position="205"/>
    </location>
</feature>
<dbReference type="InterPro" id="IPR013858">
    <property type="entry name" value="Peptidase_M10B_C"/>
</dbReference>
<accession>A0ABS9W079</accession>
<comment type="caution">
    <text evidence="6">The sequence shown here is derived from an EMBL/GenBank/DDBJ whole genome shotgun (WGS) entry which is preliminary data.</text>
</comment>
<proteinExistence type="predicted"/>
<dbReference type="Gene3D" id="2.150.10.10">
    <property type="entry name" value="Serralysin-like metalloprotease, C-terminal"/>
    <property type="match status" value="2"/>
</dbReference>
<dbReference type="PANTHER" id="PTHR38340:SF1">
    <property type="entry name" value="S-LAYER PROTEIN"/>
    <property type="match status" value="1"/>
</dbReference>
<evidence type="ECO:0000256" key="1">
    <source>
        <dbReference type="ARBA" id="ARBA00001913"/>
    </source>
</evidence>
<comment type="cofactor">
    <cofactor evidence="1">
        <name>Ca(2+)</name>
        <dbReference type="ChEBI" id="CHEBI:29108"/>
    </cofactor>
</comment>
<evidence type="ECO:0000256" key="4">
    <source>
        <dbReference type="ARBA" id="ARBA00022737"/>
    </source>
</evidence>
<dbReference type="Proteomes" id="UP001201985">
    <property type="component" value="Unassembled WGS sequence"/>
</dbReference>
<dbReference type="Pfam" id="PF08548">
    <property type="entry name" value="Peptidase_M10_C"/>
    <property type="match status" value="1"/>
</dbReference>
<dbReference type="InterPro" id="IPR018511">
    <property type="entry name" value="Hemolysin-typ_Ca-bd_CS"/>
</dbReference>
<dbReference type="InterPro" id="IPR001343">
    <property type="entry name" value="Hemolysn_Ca-bd"/>
</dbReference>
<evidence type="ECO:0000256" key="3">
    <source>
        <dbReference type="ARBA" id="ARBA00022525"/>
    </source>
</evidence>
<gene>
    <name evidence="6" type="ORF">MON41_02280</name>
</gene>
<keyword evidence="4" id="KW-0677">Repeat</keyword>
<protein>
    <submittedName>
        <fullName evidence="6">M10 family metallopeptidase C-terminal domain-containing protein</fullName>
    </submittedName>
</protein>
<sequence>MPIVYGSAAADNINLSTRTADYTIYGNGLNDYSTQPSNNTIRSGSGHDTIYAGYGSDFVQSGSGDDTIYGYGAGGPTAGATFAYAERDGADLLDGGAGNDRIFGGGGNDQLLGGAGDDILHGGSGTDGIIGGDGNDIISSGYGTDYLRGGAGSDIFLYAYSDSGDASDANGGRDTIRDFQSGTDKIDLSGYYVSAADLTFTQTARGLLLSFPAVYETGEILLEGVGAVRAGDIIFA</sequence>
<evidence type="ECO:0000313" key="6">
    <source>
        <dbReference type="EMBL" id="MCI0752593.1"/>
    </source>
</evidence>
<keyword evidence="7" id="KW-1185">Reference proteome</keyword>
<dbReference type="Pfam" id="PF00353">
    <property type="entry name" value="HemolysinCabind"/>
    <property type="match status" value="2"/>
</dbReference>
<dbReference type="InterPro" id="IPR011049">
    <property type="entry name" value="Serralysin-like_metalloprot_C"/>
</dbReference>
<evidence type="ECO:0000313" key="7">
    <source>
        <dbReference type="Proteomes" id="UP001201985"/>
    </source>
</evidence>
<dbReference type="RefSeq" id="WP_120010607.1">
    <property type="nucleotide sequence ID" value="NZ_JALBUU010000004.1"/>
</dbReference>
<comment type="subcellular location">
    <subcellularLocation>
        <location evidence="2">Secreted</location>
    </subcellularLocation>
</comment>
<reference evidence="6 7" key="1">
    <citation type="submission" date="2022-03" db="EMBL/GenBank/DDBJ databases">
        <title>Complete genome analysis of Roseomonas KG 17.1 : a prolific producer of plant growth promoters.</title>
        <authorList>
            <person name="Saadouli I."/>
            <person name="Najjari A."/>
            <person name="Mosbah A."/>
            <person name="Ouzari H.I."/>
        </authorList>
    </citation>
    <scope>NUCLEOTIDE SEQUENCE [LARGE SCALE GENOMIC DNA]</scope>
    <source>
        <strain evidence="6 7">KG17-1</strain>
    </source>
</reference>
<dbReference type="PROSITE" id="PS00330">
    <property type="entry name" value="HEMOLYSIN_CALCIUM"/>
    <property type="match status" value="3"/>
</dbReference>
<dbReference type="PRINTS" id="PR00313">
    <property type="entry name" value="CABNDNGRPT"/>
</dbReference>
<dbReference type="SUPFAM" id="SSF51120">
    <property type="entry name" value="beta-Roll"/>
    <property type="match status" value="1"/>
</dbReference>
<dbReference type="InterPro" id="IPR050557">
    <property type="entry name" value="RTX_toxin/Mannuronan_C5-epim"/>
</dbReference>
<dbReference type="PANTHER" id="PTHR38340">
    <property type="entry name" value="S-LAYER PROTEIN"/>
    <property type="match status" value="1"/>
</dbReference>
<organism evidence="6 7">
    <name type="scientific">Teichococcus vastitatis</name>
    <dbReference type="NCBI Taxonomy" id="2307076"/>
    <lineage>
        <taxon>Bacteria</taxon>
        <taxon>Pseudomonadati</taxon>
        <taxon>Pseudomonadota</taxon>
        <taxon>Alphaproteobacteria</taxon>
        <taxon>Acetobacterales</taxon>
        <taxon>Roseomonadaceae</taxon>
        <taxon>Roseomonas</taxon>
    </lineage>
</organism>
<keyword evidence="3" id="KW-0964">Secreted</keyword>
<dbReference type="EMBL" id="JALBUU010000004">
    <property type="protein sequence ID" value="MCI0752593.1"/>
    <property type="molecule type" value="Genomic_DNA"/>
</dbReference>
<evidence type="ECO:0000259" key="5">
    <source>
        <dbReference type="Pfam" id="PF08548"/>
    </source>
</evidence>
<name>A0ABS9W079_9PROT</name>